<dbReference type="InterPro" id="IPR001841">
    <property type="entry name" value="Znf_RING"/>
</dbReference>
<dbReference type="PROSITE" id="PS50089">
    <property type="entry name" value="ZF_RING_2"/>
    <property type="match status" value="1"/>
</dbReference>
<dbReference type="SMART" id="SM00184">
    <property type="entry name" value="RING"/>
    <property type="match status" value="1"/>
</dbReference>
<dbReference type="SUPFAM" id="SSF57850">
    <property type="entry name" value="RING/U-box"/>
    <property type="match status" value="1"/>
</dbReference>
<protein>
    <recommendedName>
        <fullName evidence="6">RING-type domain-containing protein</fullName>
    </recommendedName>
</protein>
<dbReference type="InterPro" id="IPR049627">
    <property type="entry name" value="SLX8"/>
</dbReference>
<feature type="compositionally biased region" description="Basic and acidic residues" evidence="5">
    <location>
        <begin position="123"/>
        <end position="132"/>
    </location>
</feature>
<keyword evidence="3" id="KW-0862">Zinc</keyword>
<dbReference type="EMBL" id="KQ947430">
    <property type="protein sequence ID" value="KUJ09928.1"/>
    <property type="molecule type" value="Genomic_DNA"/>
</dbReference>
<dbReference type="STRING" id="149040.A0A132BC22"/>
<evidence type="ECO:0000259" key="6">
    <source>
        <dbReference type="PROSITE" id="PS50089"/>
    </source>
</evidence>
<feature type="domain" description="RING-type" evidence="6">
    <location>
        <begin position="265"/>
        <end position="305"/>
    </location>
</feature>
<keyword evidence="1" id="KW-0479">Metal-binding</keyword>
<feature type="compositionally biased region" description="Polar residues" evidence="5">
    <location>
        <begin position="103"/>
        <end position="112"/>
    </location>
</feature>
<dbReference type="RefSeq" id="XP_018064283.1">
    <property type="nucleotide sequence ID" value="XM_018206318.1"/>
</dbReference>
<dbReference type="GO" id="GO:0032183">
    <property type="term" value="F:SUMO binding"/>
    <property type="evidence" value="ECO:0007669"/>
    <property type="project" value="TreeGrafter"/>
</dbReference>
<dbReference type="Pfam" id="PF13920">
    <property type="entry name" value="zf-C3HC4_3"/>
    <property type="match status" value="1"/>
</dbReference>
<dbReference type="GO" id="GO:0061630">
    <property type="term" value="F:ubiquitin protein ligase activity"/>
    <property type="evidence" value="ECO:0007669"/>
    <property type="project" value="InterPro"/>
</dbReference>
<sequence length="342" mass="37473">MSNSPGTWNWDSPGRQPADPSTFDSPRNNNNHLPQSPYPGVPWFEDDNDLDWAVNAADFEDFDDGNLTLAPINPENTFGELPPLAPGLLDAPSRSRLSTSSSDPFISETSLDARNLRPPPSNREARARREPPRASSVFEHFLVDDSPDPFGEFSNLTPSPPTPNMAPSNHTRSSSFVDLTASSPPQPRPAPTPSRKRKAETPGEGRPGKSGRTTVATDDVECVDLIDVEGQKAYEELKAREQAEAIKAQYQAEATKPMKLAEFKCIICMDDPTDLTVTHCGHLFCSECLHQALHAGERKCCPVCRTAIVIPRTGQKPSAKGYFPLSMKLTTAKKQGKRPIRA</sequence>
<dbReference type="PANTHER" id="PTHR47094:SF1">
    <property type="entry name" value="RING-TYPE E3 UBIQUITIN TRANSFERASE"/>
    <property type="match status" value="1"/>
</dbReference>
<dbReference type="GO" id="GO:0008270">
    <property type="term" value="F:zinc ion binding"/>
    <property type="evidence" value="ECO:0007669"/>
    <property type="project" value="UniProtKB-KW"/>
</dbReference>
<gene>
    <name evidence="7" type="ORF">LY89DRAFT_266410</name>
</gene>
<dbReference type="GO" id="GO:0006511">
    <property type="term" value="P:ubiquitin-dependent protein catabolic process"/>
    <property type="evidence" value="ECO:0007669"/>
    <property type="project" value="TreeGrafter"/>
</dbReference>
<evidence type="ECO:0000256" key="5">
    <source>
        <dbReference type="SAM" id="MobiDB-lite"/>
    </source>
</evidence>
<dbReference type="InterPro" id="IPR017907">
    <property type="entry name" value="Znf_RING_CS"/>
</dbReference>
<feature type="compositionally biased region" description="Polar residues" evidence="5">
    <location>
        <begin position="1"/>
        <end position="10"/>
    </location>
</feature>
<feature type="region of interest" description="Disordered" evidence="5">
    <location>
        <begin position="1"/>
        <end position="47"/>
    </location>
</feature>
<dbReference type="InterPro" id="IPR013083">
    <property type="entry name" value="Znf_RING/FYVE/PHD"/>
</dbReference>
<keyword evidence="8" id="KW-1185">Reference proteome</keyword>
<feature type="compositionally biased region" description="Polar residues" evidence="5">
    <location>
        <begin position="22"/>
        <end position="34"/>
    </location>
</feature>
<organism evidence="7 8">
    <name type="scientific">Mollisia scopiformis</name>
    <name type="common">Conifer needle endophyte fungus</name>
    <name type="synonym">Phialocephala scopiformis</name>
    <dbReference type="NCBI Taxonomy" id="149040"/>
    <lineage>
        <taxon>Eukaryota</taxon>
        <taxon>Fungi</taxon>
        <taxon>Dikarya</taxon>
        <taxon>Ascomycota</taxon>
        <taxon>Pezizomycotina</taxon>
        <taxon>Leotiomycetes</taxon>
        <taxon>Helotiales</taxon>
        <taxon>Mollisiaceae</taxon>
        <taxon>Mollisia</taxon>
    </lineage>
</organism>
<evidence type="ECO:0000313" key="8">
    <source>
        <dbReference type="Proteomes" id="UP000070700"/>
    </source>
</evidence>
<evidence type="ECO:0000256" key="3">
    <source>
        <dbReference type="ARBA" id="ARBA00022833"/>
    </source>
</evidence>
<evidence type="ECO:0000256" key="2">
    <source>
        <dbReference type="ARBA" id="ARBA00022771"/>
    </source>
</evidence>
<dbReference type="KEGG" id="psco:LY89DRAFT_266410"/>
<dbReference type="OrthoDB" id="6270329at2759"/>
<reference evidence="7 8" key="1">
    <citation type="submission" date="2015-10" db="EMBL/GenBank/DDBJ databases">
        <title>Full genome of DAOMC 229536 Phialocephala scopiformis, a fungal endophyte of spruce producing the potent anti-insectan compound rugulosin.</title>
        <authorList>
            <consortium name="DOE Joint Genome Institute"/>
            <person name="Walker A.K."/>
            <person name="Frasz S.L."/>
            <person name="Seifert K.A."/>
            <person name="Miller J.D."/>
            <person name="Mondo S.J."/>
            <person name="Labutti K."/>
            <person name="Lipzen A."/>
            <person name="Dockter R."/>
            <person name="Kennedy M."/>
            <person name="Grigoriev I.V."/>
            <person name="Spatafora J.W."/>
        </authorList>
    </citation>
    <scope>NUCLEOTIDE SEQUENCE [LARGE SCALE GENOMIC DNA]</scope>
    <source>
        <strain evidence="7 8">CBS 120377</strain>
    </source>
</reference>
<dbReference type="GO" id="GO:0140082">
    <property type="term" value="F:SUMO-ubiquitin ligase activity"/>
    <property type="evidence" value="ECO:0007669"/>
    <property type="project" value="TreeGrafter"/>
</dbReference>
<dbReference type="InParanoid" id="A0A132BC22"/>
<keyword evidence="2 4" id="KW-0863">Zinc-finger</keyword>
<feature type="compositionally biased region" description="Polar residues" evidence="5">
    <location>
        <begin position="165"/>
        <end position="177"/>
    </location>
</feature>
<dbReference type="PROSITE" id="PS00518">
    <property type="entry name" value="ZF_RING_1"/>
    <property type="match status" value="1"/>
</dbReference>
<dbReference type="PANTHER" id="PTHR47094">
    <property type="entry name" value="ELFLESS, ISOFORM B"/>
    <property type="match status" value="1"/>
</dbReference>
<accession>A0A132BC22</accession>
<evidence type="ECO:0000256" key="1">
    <source>
        <dbReference type="ARBA" id="ARBA00022723"/>
    </source>
</evidence>
<feature type="region of interest" description="Disordered" evidence="5">
    <location>
        <begin position="63"/>
        <end position="216"/>
    </location>
</feature>
<dbReference type="AlphaFoldDB" id="A0A132BC22"/>
<name>A0A132BC22_MOLSC</name>
<dbReference type="Proteomes" id="UP000070700">
    <property type="component" value="Unassembled WGS sequence"/>
</dbReference>
<evidence type="ECO:0000256" key="4">
    <source>
        <dbReference type="PROSITE-ProRule" id="PRU00175"/>
    </source>
</evidence>
<evidence type="ECO:0000313" key="7">
    <source>
        <dbReference type="EMBL" id="KUJ09928.1"/>
    </source>
</evidence>
<dbReference type="GeneID" id="28816044"/>
<dbReference type="GO" id="GO:0033768">
    <property type="term" value="C:SUMO-targeted ubiquitin ligase complex"/>
    <property type="evidence" value="ECO:0007669"/>
    <property type="project" value="TreeGrafter"/>
</dbReference>
<proteinExistence type="predicted"/>
<feature type="compositionally biased region" description="Low complexity" evidence="5">
    <location>
        <begin position="86"/>
        <end position="102"/>
    </location>
</feature>
<dbReference type="Gene3D" id="3.30.40.10">
    <property type="entry name" value="Zinc/RING finger domain, C3HC4 (zinc finger)"/>
    <property type="match status" value="1"/>
</dbReference>